<name>A0A517N0M3_9BACT</name>
<evidence type="ECO:0000256" key="1">
    <source>
        <dbReference type="SAM" id="SignalP"/>
    </source>
</evidence>
<gene>
    <name evidence="2" type="ORF">HG15A2_39930</name>
</gene>
<organism evidence="2 3">
    <name type="scientific">Adhaeretor mobilis</name>
    <dbReference type="NCBI Taxonomy" id="1930276"/>
    <lineage>
        <taxon>Bacteria</taxon>
        <taxon>Pseudomonadati</taxon>
        <taxon>Planctomycetota</taxon>
        <taxon>Planctomycetia</taxon>
        <taxon>Pirellulales</taxon>
        <taxon>Lacipirellulaceae</taxon>
        <taxon>Adhaeretor</taxon>
    </lineage>
</organism>
<protein>
    <submittedName>
        <fullName evidence="2">Uncharacterized protein</fullName>
    </submittedName>
</protein>
<reference evidence="2 3" key="1">
    <citation type="submission" date="2019-02" db="EMBL/GenBank/DDBJ databases">
        <title>Deep-cultivation of Planctomycetes and their phenomic and genomic characterization uncovers novel biology.</title>
        <authorList>
            <person name="Wiegand S."/>
            <person name="Jogler M."/>
            <person name="Boedeker C."/>
            <person name="Pinto D."/>
            <person name="Vollmers J."/>
            <person name="Rivas-Marin E."/>
            <person name="Kohn T."/>
            <person name="Peeters S.H."/>
            <person name="Heuer A."/>
            <person name="Rast P."/>
            <person name="Oberbeckmann S."/>
            <person name="Bunk B."/>
            <person name="Jeske O."/>
            <person name="Meyerdierks A."/>
            <person name="Storesund J.E."/>
            <person name="Kallscheuer N."/>
            <person name="Luecker S."/>
            <person name="Lage O.M."/>
            <person name="Pohl T."/>
            <person name="Merkel B.J."/>
            <person name="Hornburger P."/>
            <person name="Mueller R.-W."/>
            <person name="Bruemmer F."/>
            <person name="Labrenz M."/>
            <person name="Spormann A.M."/>
            <person name="Op den Camp H."/>
            <person name="Overmann J."/>
            <person name="Amann R."/>
            <person name="Jetten M.S.M."/>
            <person name="Mascher T."/>
            <person name="Medema M.H."/>
            <person name="Devos D.P."/>
            <person name="Kaster A.-K."/>
            <person name="Ovreas L."/>
            <person name="Rohde M."/>
            <person name="Galperin M.Y."/>
            <person name="Jogler C."/>
        </authorList>
    </citation>
    <scope>NUCLEOTIDE SEQUENCE [LARGE SCALE GENOMIC DNA]</scope>
    <source>
        <strain evidence="2 3">HG15A2</strain>
    </source>
</reference>
<proteinExistence type="predicted"/>
<feature type="signal peptide" evidence="1">
    <location>
        <begin position="1"/>
        <end position="22"/>
    </location>
</feature>
<dbReference type="KEGG" id="amob:HG15A2_39930"/>
<dbReference type="Proteomes" id="UP000319852">
    <property type="component" value="Chromosome"/>
</dbReference>
<dbReference type="AlphaFoldDB" id="A0A517N0M3"/>
<dbReference type="RefSeq" id="WP_145062280.1">
    <property type="nucleotide sequence ID" value="NZ_CP036263.1"/>
</dbReference>
<evidence type="ECO:0000313" key="3">
    <source>
        <dbReference type="Proteomes" id="UP000319852"/>
    </source>
</evidence>
<accession>A0A517N0M3</accession>
<dbReference type="EMBL" id="CP036263">
    <property type="protein sequence ID" value="QDT00654.1"/>
    <property type="molecule type" value="Genomic_DNA"/>
</dbReference>
<sequence precursor="true">MKTILSVLALAAACCVTTTAQAQVVTYYRPTISPVMAPRAVYYAPAPAPVRTVSYYAPVVEPVVAPVVYEPAVRVRQRYRPILGGTVTRVRHGYVPSVYPIVRY</sequence>
<feature type="chain" id="PRO_5022235493" evidence="1">
    <location>
        <begin position="23"/>
        <end position="104"/>
    </location>
</feature>
<keyword evidence="3" id="KW-1185">Reference proteome</keyword>
<evidence type="ECO:0000313" key="2">
    <source>
        <dbReference type="EMBL" id="QDT00654.1"/>
    </source>
</evidence>
<keyword evidence="1" id="KW-0732">Signal</keyword>